<feature type="chain" id="PRO_5046621890" description="Ig-like domain-containing protein" evidence="6">
    <location>
        <begin position="16"/>
        <end position="280"/>
    </location>
</feature>
<dbReference type="Gene3D" id="2.60.40.10">
    <property type="entry name" value="Immunoglobulins"/>
    <property type="match status" value="2"/>
</dbReference>
<feature type="transmembrane region" description="Helical" evidence="5">
    <location>
        <begin position="238"/>
        <end position="259"/>
    </location>
</feature>
<sequence length="280" mass="31615">MMLIFGLMLLQTAACLELNCSFNQKDQICYAALGHKLNLLMMLDASQYEMKLIKIINDNTNDPFCRVRKNSIRECDLYKNRTEVMVINRTVMINHVIRADSGNYRLTFSNSDGTETYKYLQVIVEAPVGSVEVLTSCSSNQRLVFCSSEGDQITYNWILNGETLEHGPMVRYTAIQLNEGTVGNICCSVKNHVSHSQKTIRAKPCPEPASPAVTSSLTSTVTTSTQTSECVCSVSVEYVLVWCFQLMALFGLLGGFHIYMRHTSGKKLEDQKVRMRRFRE</sequence>
<dbReference type="InterPro" id="IPR015631">
    <property type="entry name" value="CD2/SLAM_rcpt"/>
</dbReference>
<evidence type="ECO:0000256" key="2">
    <source>
        <dbReference type="ARBA" id="ARBA00022729"/>
    </source>
</evidence>
<evidence type="ECO:0000256" key="5">
    <source>
        <dbReference type="SAM" id="Phobius"/>
    </source>
</evidence>
<evidence type="ECO:0000256" key="3">
    <source>
        <dbReference type="ARBA" id="ARBA00023136"/>
    </source>
</evidence>
<keyword evidence="3 5" id="KW-0472">Membrane</keyword>
<evidence type="ECO:0000256" key="1">
    <source>
        <dbReference type="ARBA" id="ARBA00004370"/>
    </source>
</evidence>
<dbReference type="InterPro" id="IPR013783">
    <property type="entry name" value="Ig-like_fold"/>
</dbReference>
<evidence type="ECO:0000256" key="6">
    <source>
        <dbReference type="SAM" id="SignalP"/>
    </source>
</evidence>
<keyword evidence="8" id="KW-1185">Reference proteome</keyword>
<accession>A0ABR3MCH2</accession>
<keyword evidence="5" id="KW-1133">Transmembrane helix</keyword>
<name>A0ABR3MCH2_9TELE</name>
<keyword evidence="2 6" id="KW-0732">Signal</keyword>
<feature type="signal peptide" evidence="6">
    <location>
        <begin position="1"/>
        <end position="15"/>
    </location>
</feature>
<dbReference type="PANTHER" id="PTHR12080:SF48">
    <property type="entry name" value="IMMUNOGLOBULIN SUBTYPE DOMAIN-CONTAINING PROTEIN"/>
    <property type="match status" value="1"/>
</dbReference>
<proteinExistence type="predicted"/>
<evidence type="ECO:0000313" key="8">
    <source>
        <dbReference type="Proteomes" id="UP001558613"/>
    </source>
</evidence>
<evidence type="ECO:0000313" key="7">
    <source>
        <dbReference type="EMBL" id="KAL1262315.1"/>
    </source>
</evidence>
<protein>
    <recommendedName>
        <fullName evidence="9">Ig-like domain-containing protein</fullName>
    </recommendedName>
</protein>
<comment type="caution">
    <text evidence="7">The sequence shown here is derived from an EMBL/GenBank/DDBJ whole genome shotgun (WGS) entry which is preliminary data.</text>
</comment>
<evidence type="ECO:0008006" key="9">
    <source>
        <dbReference type="Google" id="ProtNLM"/>
    </source>
</evidence>
<comment type="subcellular location">
    <subcellularLocation>
        <location evidence="1">Membrane</location>
    </subcellularLocation>
</comment>
<evidence type="ECO:0000256" key="4">
    <source>
        <dbReference type="ARBA" id="ARBA00023180"/>
    </source>
</evidence>
<keyword evidence="5" id="KW-0812">Transmembrane</keyword>
<dbReference type="Proteomes" id="UP001558613">
    <property type="component" value="Unassembled WGS sequence"/>
</dbReference>
<dbReference type="PANTHER" id="PTHR12080">
    <property type="entry name" value="SIGNALING LYMPHOCYTIC ACTIVATION MOLECULE"/>
    <property type="match status" value="1"/>
</dbReference>
<gene>
    <name evidence="7" type="ORF">QQF64_007580</name>
</gene>
<dbReference type="EMBL" id="JAYMGO010000014">
    <property type="protein sequence ID" value="KAL1262315.1"/>
    <property type="molecule type" value="Genomic_DNA"/>
</dbReference>
<keyword evidence="4" id="KW-0325">Glycoprotein</keyword>
<organism evidence="7 8">
    <name type="scientific">Cirrhinus molitorella</name>
    <name type="common">mud carp</name>
    <dbReference type="NCBI Taxonomy" id="172907"/>
    <lineage>
        <taxon>Eukaryota</taxon>
        <taxon>Metazoa</taxon>
        <taxon>Chordata</taxon>
        <taxon>Craniata</taxon>
        <taxon>Vertebrata</taxon>
        <taxon>Euteleostomi</taxon>
        <taxon>Actinopterygii</taxon>
        <taxon>Neopterygii</taxon>
        <taxon>Teleostei</taxon>
        <taxon>Ostariophysi</taxon>
        <taxon>Cypriniformes</taxon>
        <taxon>Cyprinidae</taxon>
        <taxon>Labeoninae</taxon>
        <taxon>Labeonini</taxon>
        <taxon>Cirrhinus</taxon>
    </lineage>
</organism>
<reference evidence="7 8" key="1">
    <citation type="submission" date="2023-09" db="EMBL/GenBank/DDBJ databases">
        <authorList>
            <person name="Wang M."/>
        </authorList>
    </citation>
    <scope>NUCLEOTIDE SEQUENCE [LARGE SCALE GENOMIC DNA]</scope>
    <source>
        <strain evidence="7">GT-2023</strain>
        <tissue evidence="7">Liver</tissue>
    </source>
</reference>